<feature type="region of interest" description="Disordered" evidence="3">
    <location>
        <begin position="463"/>
        <end position="490"/>
    </location>
</feature>
<dbReference type="SMART" id="SM00398">
    <property type="entry name" value="HMG"/>
    <property type="match status" value="1"/>
</dbReference>
<dbReference type="GO" id="GO:0003677">
    <property type="term" value="F:DNA binding"/>
    <property type="evidence" value="ECO:0007669"/>
    <property type="project" value="UniProtKB-UniRule"/>
</dbReference>
<dbReference type="InterPro" id="IPR009071">
    <property type="entry name" value="HMG_box_dom"/>
</dbReference>
<keyword evidence="6" id="KW-1185">Reference proteome</keyword>
<dbReference type="InterPro" id="IPR050342">
    <property type="entry name" value="HMGB"/>
</dbReference>
<organism evidence="5 6">
    <name type="scientific">Chaetoceros tenuissimus</name>
    <dbReference type="NCBI Taxonomy" id="426638"/>
    <lineage>
        <taxon>Eukaryota</taxon>
        <taxon>Sar</taxon>
        <taxon>Stramenopiles</taxon>
        <taxon>Ochrophyta</taxon>
        <taxon>Bacillariophyta</taxon>
        <taxon>Coscinodiscophyceae</taxon>
        <taxon>Chaetocerotophycidae</taxon>
        <taxon>Chaetocerotales</taxon>
        <taxon>Chaetocerotaceae</taxon>
        <taxon>Chaetoceros</taxon>
    </lineage>
</organism>
<protein>
    <recommendedName>
        <fullName evidence="4">HMG box domain-containing protein</fullName>
    </recommendedName>
</protein>
<dbReference type="PROSITE" id="PS50118">
    <property type="entry name" value="HMG_BOX_2"/>
    <property type="match status" value="1"/>
</dbReference>
<dbReference type="InterPro" id="IPR036910">
    <property type="entry name" value="HMG_box_dom_sf"/>
</dbReference>
<evidence type="ECO:0000256" key="1">
    <source>
        <dbReference type="ARBA" id="ARBA00023125"/>
    </source>
</evidence>
<keyword evidence="1 2" id="KW-0238">DNA-binding</keyword>
<evidence type="ECO:0000259" key="4">
    <source>
        <dbReference type="PROSITE" id="PS50118"/>
    </source>
</evidence>
<feature type="compositionally biased region" description="Polar residues" evidence="3">
    <location>
        <begin position="209"/>
        <end position="233"/>
    </location>
</feature>
<dbReference type="PANTHER" id="PTHR48112:SF15">
    <property type="entry name" value="HMG BOX DOMAIN-CONTAINING PROTEIN"/>
    <property type="match status" value="1"/>
</dbReference>
<dbReference type="Gene3D" id="1.10.30.10">
    <property type="entry name" value="High mobility group box domain"/>
    <property type="match status" value="1"/>
</dbReference>
<reference evidence="5 6" key="1">
    <citation type="journal article" date="2021" name="Sci. Rep.">
        <title>The genome of the diatom Chaetoceros tenuissimus carries an ancient integrated fragment of an extant virus.</title>
        <authorList>
            <person name="Hongo Y."/>
            <person name="Kimura K."/>
            <person name="Takaki Y."/>
            <person name="Yoshida Y."/>
            <person name="Baba S."/>
            <person name="Kobayashi G."/>
            <person name="Nagasaki K."/>
            <person name="Hano T."/>
            <person name="Tomaru Y."/>
        </authorList>
    </citation>
    <scope>NUCLEOTIDE SEQUENCE [LARGE SCALE GENOMIC DNA]</scope>
    <source>
        <strain evidence="5 6">NIES-3715</strain>
    </source>
</reference>
<feature type="region of interest" description="Disordered" evidence="3">
    <location>
        <begin position="209"/>
        <end position="284"/>
    </location>
</feature>
<dbReference type="Pfam" id="PF09011">
    <property type="entry name" value="HMG_box_2"/>
    <property type="match status" value="1"/>
</dbReference>
<dbReference type="EMBL" id="BLLK01000049">
    <property type="protein sequence ID" value="GFH55513.1"/>
    <property type="molecule type" value="Genomic_DNA"/>
</dbReference>
<dbReference type="PANTHER" id="PTHR48112">
    <property type="entry name" value="HIGH MOBILITY GROUP PROTEIN DSP1"/>
    <property type="match status" value="1"/>
</dbReference>
<feature type="compositionally biased region" description="Basic and acidic residues" evidence="3">
    <location>
        <begin position="234"/>
        <end position="252"/>
    </location>
</feature>
<proteinExistence type="predicted"/>
<feature type="region of interest" description="Disordered" evidence="3">
    <location>
        <begin position="1"/>
        <end position="71"/>
    </location>
</feature>
<dbReference type="GO" id="GO:0005634">
    <property type="term" value="C:nucleus"/>
    <property type="evidence" value="ECO:0007669"/>
    <property type="project" value="UniProtKB-UniRule"/>
</dbReference>
<feature type="region of interest" description="Disordered" evidence="3">
    <location>
        <begin position="297"/>
        <end position="322"/>
    </location>
</feature>
<evidence type="ECO:0000313" key="6">
    <source>
        <dbReference type="Proteomes" id="UP001054902"/>
    </source>
</evidence>
<feature type="compositionally biased region" description="Basic and acidic residues" evidence="3">
    <location>
        <begin position="531"/>
        <end position="540"/>
    </location>
</feature>
<feature type="domain" description="HMG box" evidence="4">
    <location>
        <begin position="277"/>
        <end position="363"/>
    </location>
</feature>
<name>A0AAD3D0N2_9STRA</name>
<feature type="compositionally biased region" description="Basic and acidic residues" evidence="3">
    <location>
        <begin position="297"/>
        <end position="307"/>
    </location>
</feature>
<accession>A0AAD3D0N2</accession>
<keyword evidence="2" id="KW-0539">Nucleus</keyword>
<gene>
    <name evidence="5" type="ORF">CTEN210_11989</name>
</gene>
<feature type="region of interest" description="Disordered" evidence="3">
    <location>
        <begin position="507"/>
        <end position="540"/>
    </location>
</feature>
<evidence type="ECO:0000256" key="3">
    <source>
        <dbReference type="SAM" id="MobiDB-lite"/>
    </source>
</evidence>
<feature type="compositionally biased region" description="Basic residues" evidence="3">
    <location>
        <begin position="262"/>
        <end position="273"/>
    </location>
</feature>
<evidence type="ECO:0000256" key="2">
    <source>
        <dbReference type="PROSITE-ProRule" id="PRU00267"/>
    </source>
</evidence>
<evidence type="ECO:0000313" key="5">
    <source>
        <dbReference type="EMBL" id="GFH55513.1"/>
    </source>
</evidence>
<feature type="DNA-binding region" description="HMG box" evidence="2">
    <location>
        <begin position="277"/>
        <end position="363"/>
    </location>
</feature>
<sequence length="540" mass="60665">MCEEENNDDETSQSGESDIKAIAGSSPKRSAFELLVDQRQEERSSTSATGENQEVSQHHSSASINPTTSHLNSSMINNTVFYTESGAPSHYASARRHERFHQTIRRGSTSMIRGSEKQQEILDPSFNVSAFASVMPQHRYVFNSSTTVPSSSNATRQHELLPSSNIPPLLGATLLQESSTDVGNHRNNQFAVGMHLPYRVNSNMIAPSTTSSNDLLSTGNHTSVPTAQVQSRSIDNEQRKQGKASSKKEKMELPSMKETASKKRKKPGRKKKKEGAPKRPMSAYNFFFQEERKRLLDALPKQDDSPQKKKRKDRSPHNKISFSTLGKTIGRNWKQLGSVEMARYEELARRDTDRYLREMKAFEAKEKQGAAGLVDSMGHNQSESNTMPKNVWFATNEAGEYEVHPSTSTRHEFQGNSMQQTISSQPYMPFNTTPQYPHLLYQQTNGTPLLGNSMFTTNNSTHYQAPQQAPYTSQSMPHQHVSSQSISNQETPNAALFSYARESNIEDDIIEPMPMNSQVDTQEESPTLYYFEKESESPDS</sequence>
<dbReference type="AlphaFoldDB" id="A0AAD3D0N2"/>
<feature type="compositionally biased region" description="Polar residues" evidence="3">
    <location>
        <begin position="45"/>
        <end position="71"/>
    </location>
</feature>
<dbReference type="SUPFAM" id="SSF47095">
    <property type="entry name" value="HMG-box"/>
    <property type="match status" value="1"/>
</dbReference>
<feature type="compositionally biased region" description="Acidic residues" evidence="3">
    <location>
        <begin position="1"/>
        <end position="11"/>
    </location>
</feature>
<comment type="caution">
    <text evidence="5">The sequence shown here is derived from an EMBL/GenBank/DDBJ whole genome shotgun (WGS) entry which is preliminary data.</text>
</comment>
<dbReference type="Proteomes" id="UP001054902">
    <property type="component" value="Unassembled WGS sequence"/>
</dbReference>